<dbReference type="Proteomes" id="UP000249135">
    <property type="component" value="Unassembled WGS sequence"/>
</dbReference>
<accession>A0A2W5QKN9</accession>
<evidence type="ECO:0000313" key="2">
    <source>
        <dbReference type="EMBL" id="PZQ76959.1"/>
    </source>
</evidence>
<reference evidence="2 3" key="1">
    <citation type="submission" date="2017-08" db="EMBL/GenBank/DDBJ databases">
        <title>Infants hospitalized years apart are colonized by the same room-sourced microbial strains.</title>
        <authorList>
            <person name="Brooks B."/>
            <person name="Olm M.R."/>
            <person name="Firek B.A."/>
            <person name="Baker R."/>
            <person name="Thomas B.C."/>
            <person name="Morowitz M.J."/>
            <person name="Banfield J.F."/>
        </authorList>
    </citation>
    <scope>NUCLEOTIDE SEQUENCE [LARGE SCALE GENOMIC DNA]</scope>
    <source>
        <strain evidence="2">S2_005_003_R2_41</strain>
    </source>
</reference>
<evidence type="ECO:0000256" key="1">
    <source>
        <dbReference type="SAM" id="MobiDB-lite"/>
    </source>
</evidence>
<protein>
    <submittedName>
        <fullName evidence="2">Uncharacterized protein</fullName>
    </submittedName>
</protein>
<name>A0A2W5QKN9_VARPD</name>
<gene>
    <name evidence="2" type="ORF">DI563_05515</name>
</gene>
<dbReference type="AlphaFoldDB" id="A0A2W5QKN9"/>
<organism evidence="2 3">
    <name type="scientific">Variovorax paradoxus</name>
    <dbReference type="NCBI Taxonomy" id="34073"/>
    <lineage>
        <taxon>Bacteria</taxon>
        <taxon>Pseudomonadati</taxon>
        <taxon>Pseudomonadota</taxon>
        <taxon>Betaproteobacteria</taxon>
        <taxon>Burkholderiales</taxon>
        <taxon>Comamonadaceae</taxon>
        <taxon>Variovorax</taxon>
    </lineage>
</organism>
<feature type="region of interest" description="Disordered" evidence="1">
    <location>
        <begin position="22"/>
        <end position="42"/>
    </location>
</feature>
<comment type="caution">
    <text evidence="2">The sequence shown here is derived from an EMBL/GenBank/DDBJ whole genome shotgun (WGS) entry which is preliminary data.</text>
</comment>
<evidence type="ECO:0000313" key="3">
    <source>
        <dbReference type="Proteomes" id="UP000249135"/>
    </source>
</evidence>
<dbReference type="EMBL" id="QFPP01000035">
    <property type="protein sequence ID" value="PZQ76959.1"/>
    <property type="molecule type" value="Genomic_DNA"/>
</dbReference>
<sequence>MYGEGIDSRLINSDLVRLRATSSGVMTRSGPSNLSSRGELTSDGSKVDVRLNADSVDLRLRNPVVKDASTGILTGVRGFGDDAEEELRKLQQQLLKKGRTALAGAPIAQSSEVKVRLTLDQLHIAQGLGKIAYLMTVWTLGDGFVATGGAASYRNWIEAAPNEGALQASGLHMIPVGELGDSMRDLDEHHHVLTCTRQGSKVATTVRLFNSDLFNFGSVVEVPELSPLHEGLRIIVIDAKEKTFEEIDRAL</sequence>
<proteinExistence type="predicted"/>